<evidence type="ECO:0000313" key="1">
    <source>
        <dbReference type="EMBL" id="CAD6190020.1"/>
    </source>
</evidence>
<organism evidence="1 2">
    <name type="scientific">Caenorhabditis auriculariae</name>
    <dbReference type="NCBI Taxonomy" id="2777116"/>
    <lineage>
        <taxon>Eukaryota</taxon>
        <taxon>Metazoa</taxon>
        <taxon>Ecdysozoa</taxon>
        <taxon>Nematoda</taxon>
        <taxon>Chromadorea</taxon>
        <taxon>Rhabditida</taxon>
        <taxon>Rhabditina</taxon>
        <taxon>Rhabditomorpha</taxon>
        <taxon>Rhabditoidea</taxon>
        <taxon>Rhabditidae</taxon>
        <taxon>Peloderinae</taxon>
        <taxon>Caenorhabditis</taxon>
    </lineage>
</organism>
<sequence>MEFRSVAYIDFVLEEAAEEAAERQKQEGGALSAMIYNPDPELKFEIPDNDEDIMKEVMIFAKRVLPYLYPITGCFSNGSRPVEFFMNIISYYLKDDEHSQFCRCIIENGPYKYFIEFSQYPLIRQHFLFHERRDGRFFRRVHEDMIDLAWISSSTRRLQQFLLLNILLIIDLFEKKQMFTVAVHAMLRTSH</sequence>
<accession>A0A8S1HAH3</accession>
<dbReference type="Proteomes" id="UP000835052">
    <property type="component" value="Unassembled WGS sequence"/>
</dbReference>
<keyword evidence="2" id="KW-1185">Reference proteome</keyword>
<gene>
    <name evidence="1" type="ORF">CAUJ_LOCUS5939</name>
</gene>
<reference evidence="1" key="1">
    <citation type="submission" date="2020-10" db="EMBL/GenBank/DDBJ databases">
        <authorList>
            <person name="Kikuchi T."/>
        </authorList>
    </citation>
    <scope>NUCLEOTIDE SEQUENCE</scope>
    <source>
        <strain evidence="1">NKZ352</strain>
    </source>
</reference>
<dbReference type="AlphaFoldDB" id="A0A8S1HAH3"/>
<comment type="caution">
    <text evidence="1">The sequence shown here is derived from an EMBL/GenBank/DDBJ whole genome shotgun (WGS) entry which is preliminary data.</text>
</comment>
<protein>
    <submittedName>
        <fullName evidence="1">Uncharacterized protein</fullName>
    </submittedName>
</protein>
<evidence type="ECO:0000313" key="2">
    <source>
        <dbReference type="Proteomes" id="UP000835052"/>
    </source>
</evidence>
<name>A0A8S1HAH3_9PELO</name>
<proteinExistence type="predicted"/>
<dbReference type="EMBL" id="CAJGYM010000013">
    <property type="protein sequence ID" value="CAD6190020.1"/>
    <property type="molecule type" value="Genomic_DNA"/>
</dbReference>